<evidence type="ECO:0000313" key="2">
    <source>
        <dbReference type="Proteomes" id="UP001177744"/>
    </source>
</evidence>
<name>A0AA40IBJ0_CNENI</name>
<keyword evidence="2" id="KW-1185">Reference proteome</keyword>
<evidence type="ECO:0008006" key="3">
    <source>
        <dbReference type="Google" id="ProtNLM"/>
    </source>
</evidence>
<protein>
    <recommendedName>
        <fullName evidence="3">Post-GPI attachment to proteins factor 5</fullName>
    </recommendedName>
</protein>
<comment type="caution">
    <text evidence="1">The sequence shown here is derived from an EMBL/GenBank/DDBJ whole genome shotgun (WGS) entry which is preliminary data.</text>
</comment>
<accession>A0AA40IBJ0</accession>
<dbReference type="AlphaFoldDB" id="A0AA40IBJ0"/>
<organism evidence="1 2">
    <name type="scientific">Cnephaeus nilssonii</name>
    <name type="common">Northern bat</name>
    <name type="synonym">Eptesicus nilssonii</name>
    <dbReference type="NCBI Taxonomy" id="3371016"/>
    <lineage>
        <taxon>Eukaryota</taxon>
        <taxon>Metazoa</taxon>
        <taxon>Chordata</taxon>
        <taxon>Craniata</taxon>
        <taxon>Vertebrata</taxon>
        <taxon>Euteleostomi</taxon>
        <taxon>Mammalia</taxon>
        <taxon>Eutheria</taxon>
        <taxon>Laurasiatheria</taxon>
        <taxon>Chiroptera</taxon>
        <taxon>Yangochiroptera</taxon>
        <taxon>Vespertilionidae</taxon>
        <taxon>Cnephaeus</taxon>
    </lineage>
</organism>
<dbReference type="EMBL" id="JAULJE010000002">
    <property type="protein sequence ID" value="KAK1346025.1"/>
    <property type="molecule type" value="Genomic_DNA"/>
</dbReference>
<gene>
    <name evidence="1" type="ORF">QTO34_008494</name>
</gene>
<proteinExistence type="predicted"/>
<sequence length="123" mass="14241">MLGQGSEDRCMAMTWTPSSLTQDSRVFLMVEAVTGWTSYQGNGKWEMERAFQALWLLQPEVIFIWGLGAPPTPGQTDDVQRFQKMFRHLCHMQLQAVAGNHDICFHCQMSTYRIKRLEKVFKP</sequence>
<dbReference type="Proteomes" id="UP001177744">
    <property type="component" value="Unassembled WGS sequence"/>
</dbReference>
<reference evidence="1" key="1">
    <citation type="submission" date="2023-06" db="EMBL/GenBank/DDBJ databases">
        <title>Reference genome for the Northern bat (Eptesicus nilssonii), a most northern bat species.</title>
        <authorList>
            <person name="Laine V.N."/>
            <person name="Pulliainen A.T."/>
            <person name="Lilley T.M."/>
        </authorList>
    </citation>
    <scope>NUCLEOTIDE SEQUENCE</scope>
    <source>
        <strain evidence="1">BLF_Eptnil</strain>
        <tissue evidence="1">Kidney</tissue>
    </source>
</reference>
<evidence type="ECO:0000313" key="1">
    <source>
        <dbReference type="EMBL" id="KAK1346025.1"/>
    </source>
</evidence>